<reference evidence="8 9" key="1">
    <citation type="submission" date="2019-11" db="EMBL/GenBank/DDBJ databases">
        <authorList>
            <person name="Holert J."/>
        </authorList>
    </citation>
    <scope>NUCLEOTIDE SEQUENCE [LARGE SCALE GENOMIC DNA]</scope>
    <source>
        <strain evidence="6">BC3_2A</strain>
        <strain evidence="7">SB11_1A</strain>
    </source>
</reference>
<keyword evidence="3" id="KW-0238">DNA-binding</keyword>
<dbReference type="GO" id="GO:0003700">
    <property type="term" value="F:DNA-binding transcription factor activity"/>
    <property type="evidence" value="ECO:0007669"/>
    <property type="project" value="InterPro"/>
</dbReference>
<evidence type="ECO:0000313" key="8">
    <source>
        <dbReference type="Proteomes" id="UP000435877"/>
    </source>
</evidence>
<dbReference type="InterPro" id="IPR000847">
    <property type="entry name" value="LysR_HTH_N"/>
</dbReference>
<evidence type="ECO:0000313" key="9">
    <source>
        <dbReference type="Proteomes" id="UP000439591"/>
    </source>
</evidence>
<keyword evidence="2" id="KW-0805">Transcription regulation</keyword>
<proteinExistence type="inferred from homology"/>
<dbReference type="Gene3D" id="1.10.10.10">
    <property type="entry name" value="Winged helix-like DNA-binding domain superfamily/Winged helix DNA-binding domain"/>
    <property type="match status" value="1"/>
</dbReference>
<evidence type="ECO:0000313" key="7">
    <source>
        <dbReference type="EMBL" id="CAA0104126.1"/>
    </source>
</evidence>
<dbReference type="CDD" id="cd05466">
    <property type="entry name" value="PBP2_LTTR_substrate"/>
    <property type="match status" value="1"/>
</dbReference>
<keyword evidence="8" id="KW-1185">Reference proteome</keyword>
<dbReference type="Gene3D" id="3.40.190.10">
    <property type="entry name" value="Periplasmic binding protein-like II"/>
    <property type="match status" value="2"/>
</dbReference>
<evidence type="ECO:0000313" key="6">
    <source>
        <dbReference type="EMBL" id="CAA0103984.1"/>
    </source>
</evidence>
<dbReference type="InterPro" id="IPR036390">
    <property type="entry name" value="WH_DNA-bd_sf"/>
</dbReference>
<evidence type="ECO:0000256" key="4">
    <source>
        <dbReference type="ARBA" id="ARBA00023163"/>
    </source>
</evidence>
<feature type="domain" description="HTH lysR-type" evidence="5">
    <location>
        <begin position="2"/>
        <end position="59"/>
    </location>
</feature>
<dbReference type="EMBL" id="CACSIM010000003">
    <property type="protein sequence ID" value="CAA0103984.1"/>
    <property type="molecule type" value="Genomic_DNA"/>
</dbReference>
<gene>
    <name evidence="7" type="primary">cynR_2</name>
    <name evidence="6" type="synonym">cynR_1</name>
    <name evidence="7" type="ORF">IHBHHGIJ_02709</name>
    <name evidence="6" type="ORF">KFEGEMFD_02081</name>
</gene>
<dbReference type="FunFam" id="1.10.10.10:FF:000001">
    <property type="entry name" value="LysR family transcriptional regulator"/>
    <property type="match status" value="1"/>
</dbReference>
<sequence length="289" mass="32053">MINTQWLRSFCQLVEVGSFTRTAEQLHMTQSGVSQHIHKLEDHIGLPLLVRHGKQFTLTDAGERLYTEAREIIQSLAKLEQRISEDPANKGEVRIKSPGSLGLKLYPQLLTLQQQYPQLIIDYRFAPNADVESAIASNEIDIGLMTRTSTLASLDSHSIAKEALLLVTPATLSTPSWEDLCSLGFIDHPDGAHHAGLLLTANYPEYHHSELLNKKGFSNQISLILDPVSRGLGFTVLPAHAVAAFPQQNTIKAHPLHHPVSETIYLGVRRDKPIANRVTTVISEIKKCL</sequence>
<dbReference type="SUPFAM" id="SSF46785">
    <property type="entry name" value="Winged helix' DNA-binding domain"/>
    <property type="match status" value="1"/>
</dbReference>
<accession>A0A5S9PIV8</accession>
<protein>
    <submittedName>
        <fullName evidence="7">HTH-type transcriptional regulator CynR</fullName>
    </submittedName>
</protein>
<dbReference type="PROSITE" id="PS50931">
    <property type="entry name" value="HTH_LYSR"/>
    <property type="match status" value="1"/>
</dbReference>
<dbReference type="PANTHER" id="PTHR30126:SF99">
    <property type="entry name" value="TRANSCRIPTIONAL REGULATOR LYSR FAMILY"/>
    <property type="match status" value="1"/>
</dbReference>
<dbReference type="Pfam" id="PF00126">
    <property type="entry name" value="HTH_1"/>
    <property type="match status" value="1"/>
</dbReference>
<evidence type="ECO:0000256" key="1">
    <source>
        <dbReference type="ARBA" id="ARBA00009437"/>
    </source>
</evidence>
<dbReference type="EMBL" id="CACSIK010000002">
    <property type="protein sequence ID" value="CAA0104126.1"/>
    <property type="molecule type" value="Genomic_DNA"/>
</dbReference>
<evidence type="ECO:0000256" key="3">
    <source>
        <dbReference type="ARBA" id="ARBA00023125"/>
    </source>
</evidence>
<dbReference type="Pfam" id="PF03466">
    <property type="entry name" value="LysR_substrate"/>
    <property type="match status" value="1"/>
</dbReference>
<keyword evidence="4" id="KW-0804">Transcription</keyword>
<dbReference type="OrthoDB" id="5289754at2"/>
<evidence type="ECO:0000256" key="2">
    <source>
        <dbReference type="ARBA" id="ARBA00023015"/>
    </source>
</evidence>
<dbReference type="GO" id="GO:0000976">
    <property type="term" value="F:transcription cis-regulatory region binding"/>
    <property type="evidence" value="ECO:0007669"/>
    <property type="project" value="TreeGrafter"/>
</dbReference>
<organism evidence="7 8">
    <name type="scientific">Zhongshania aliphaticivorans</name>
    <dbReference type="NCBI Taxonomy" id="1470434"/>
    <lineage>
        <taxon>Bacteria</taxon>
        <taxon>Pseudomonadati</taxon>
        <taxon>Pseudomonadota</taxon>
        <taxon>Gammaproteobacteria</taxon>
        <taxon>Cellvibrionales</taxon>
        <taxon>Spongiibacteraceae</taxon>
        <taxon>Zhongshania</taxon>
    </lineage>
</organism>
<evidence type="ECO:0000259" key="5">
    <source>
        <dbReference type="PROSITE" id="PS50931"/>
    </source>
</evidence>
<dbReference type="Proteomes" id="UP000439591">
    <property type="component" value="Unassembled WGS sequence"/>
</dbReference>
<dbReference type="PANTHER" id="PTHR30126">
    <property type="entry name" value="HTH-TYPE TRANSCRIPTIONAL REGULATOR"/>
    <property type="match status" value="1"/>
</dbReference>
<dbReference type="InterPro" id="IPR036388">
    <property type="entry name" value="WH-like_DNA-bd_sf"/>
</dbReference>
<dbReference type="InterPro" id="IPR005119">
    <property type="entry name" value="LysR_subst-bd"/>
</dbReference>
<dbReference type="PRINTS" id="PR00039">
    <property type="entry name" value="HTHLYSR"/>
</dbReference>
<dbReference type="AlphaFoldDB" id="A0A5S9PIV8"/>
<dbReference type="SUPFAM" id="SSF53850">
    <property type="entry name" value="Periplasmic binding protein-like II"/>
    <property type="match status" value="1"/>
</dbReference>
<dbReference type="Proteomes" id="UP000435877">
    <property type="component" value="Unassembled WGS sequence"/>
</dbReference>
<dbReference type="RefSeq" id="WP_159269423.1">
    <property type="nucleotide sequence ID" value="NZ_CACSIK010000002.1"/>
</dbReference>
<name>A0A5S9PIV8_9GAMM</name>
<comment type="similarity">
    <text evidence="1">Belongs to the LysR transcriptional regulatory family.</text>
</comment>